<evidence type="ECO:0000313" key="2">
    <source>
        <dbReference type="EMBL" id="ESK40384.1"/>
    </source>
</evidence>
<keyword evidence="1" id="KW-0812">Transmembrane</keyword>
<comment type="caution">
    <text evidence="2">The sequence shown here is derived from an EMBL/GenBank/DDBJ whole genome shotgun (WGS) entry which is preliminary data.</text>
</comment>
<dbReference type="eggNOG" id="ENOG50337VB">
    <property type="taxonomic scope" value="Bacteria"/>
</dbReference>
<evidence type="ECO:0000313" key="3">
    <source>
        <dbReference type="Proteomes" id="UP000023785"/>
    </source>
</evidence>
<feature type="transmembrane region" description="Helical" evidence="1">
    <location>
        <begin position="24"/>
        <end position="44"/>
    </location>
</feature>
<name>V2UYL4_9GAMM</name>
<dbReference type="HOGENOM" id="CLU_1850810_0_0_6"/>
<reference evidence="2 3" key="1">
    <citation type="submission" date="2013-10" db="EMBL/GenBank/DDBJ databases">
        <title>The Genome Sequence of Acinetobacter nectaris CIP 110549.</title>
        <authorList>
            <consortium name="The Broad Institute Genomics Platform"/>
            <consortium name="The Broad Institute Genome Sequencing Center for Infectious Disease"/>
            <person name="Cerqueira G."/>
            <person name="Feldgarden M."/>
            <person name="Courvalin P."/>
            <person name="Grillot-Courvalin C."/>
            <person name="Clermont D."/>
            <person name="Rocha E."/>
            <person name="Yoon E.-J."/>
            <person name="Nemec A."/>
            <person name="Young S.K."/>
            <person name="Zeng Q."/>
            <person name="Gargeya S."/>
            <person name="Fitzgerald M."/>
            <person name="Abouelleil A."/>
            <person name="Alvarado L."/>
            <person name="Berlin A.M."/>
            <person name="Chapman S.B."/>
            <person name="Gainer-Dewar J."/>
            <person name="Goldberg J."/>
            <person name="Gnerre S."/>
            <person name="Griggs A."/>
            <person name="Gujja S."/>
            <person name="Hansen M."/>
            <person name="Howarth C."/>
            <person name="Imamovic A."/>
            <person name="Ireland A."/>
            <person name="Larimer J."/>
            <person name="McCowan C."/>
            <person name="Murphy C."/>
            <person name="Pearson M."/>
            <person name="Poon T.W."/>
            <person name="Priest M."/>
            <person name="Roberts A."/>
            <person name="Saif S."/>
            <person name="Shea T."/>
            <person name="Sykes S."/>
            <person name="Wortman J."/>
            <person name="Nusbaum C."/>
            <person name="Birren B."/>
        </authorList>
    </citation>
    <scope>NUCLEOTIDE SEQUENCE [LARGE SCALE GENOMIC DNA]</scope>
    <source>
        <strain evidence="2 3">CIP 110549</strain>
    </source>
</reference>
<dbReference type="Proteomes" id="UP000023785">
    <property type="component" value="Unassembled WGS sequence"/>
</dbReference>
<accession>V2UYL4</accession>
<proteinExistence type="predicted"/>
<feature type="transmembrane region" description="Helical" evidence="1">
    <location>
        <begin position="93"/>
        <end position="117"/>
    </location>
</feature>
<evidence type="ECO:0000256" key="1">
    <source>
        <dbReference type="SAM" id="Phobius"/>
    </source>
</evidence>
<dbReference type="EMBL" id="AYER01000003">
    <property type="protein sequence ID" value="ESK40384.1"/>
    <property type="molecule type" value="Genomic_DNA"/>
</dbReference>
<dbReference type="AlphaFoldDB" id="V2UYL4"/>
<protein>
    <submittedName>
        <fullName evidence="2">Uncharacterized protein</fullName>
    </submittedName>
</protein>
<dbReference type="STRING" id="1392540.P256_00836"/>
<gene>
    <name evidence="2" type="ORF">P256_00836</name>
</gene>
<sequence>MVPSENMGILHQVLSLLDVFPEEMIAISVYGIGAFLILLCWYLITKPYSRFCSISTLILFAFFFTPTVSEGTNALLSPAIFGLLFGVVTKDQALMWVNLASILFVIGLGFIVGFFLLKFLEKRK</sequence>
<keyword evidence="1" id="KW-0472">Membrane</keyword>
<dbReference type="PATRIC" id="fig|1392540.3.peg.808"/>
<keyword evidence="1" id="KW-1133">Transmembrane helix</keyword>
<keyword evidence="3" id="KW-1185">Reference proteome</keyword>
<organism evidence="2 3">
    <name type="scientific">Acinetobacter nectaris CIP 110549</name>
    <dbReference type="NCBI Taxonomy" id="1392540"/>
    <lineage>
        <taxon>Bacteria</taxon>
        <taxon>Pseudomonadati</taxon>
        <taxon>Pseudomonadota</taxon>
        <taxon>Gammaproteobacteria</taxon>
        <taxon>Moraxellales</taxon>
        <taxon>Moraxellaceae</taxon>
        <taxon>Acinetobacter</taxon>
    </lineage>
</organism>